<evidence type="ECO:0000313" key="8">
    <source>
        <dbReference type="Proteomes" id="UP001202248"/>
    </source>
</evidence>
<dbReference type="NCBIfam" id="TIGR00421">
    <property type="entry name" value="ubiX_pad"/>
    <property type="match status" value="1"/>
</dbReference>
<feature type="domain" description="Flavoprotein" evidence="6">
    <location>
        <begin position="4"/>
        <end position="173"/>
    </location>
</feature>
<keyword evidence="8" id="KW-1185">Reference proteome</keyword>
<dbReference type="Gene3D" id="3.40.50.1950">
    <property type="entry name" value="Flavin prenyltransferase-like"/>
    <property type="match status" value="1"/>
</dbReference>
<evidence type="ECO:0000256" key="4">
    <source>
        <dbReference type="ARBA" id="ARBA00022679"/>
    </source>
</evidence>
<dbReference type="EMBL" id="JAKWBL010000001">
    <property type="protein sequence ID" value="MCH5596548.1"/>
    <property type="molecule type" value="Genomic_DNA"/>
</dbReference>
<dbReference type="InterPro" id="IPR004507">
    <property type="entry name" value="UbiX-like"/>
</dbReference>
<keyword evidence="1 5" id="KW-0637">Prenyltransferase</keyword>
<comment type="catalytic activity">
    <reaction evidence="5">
        <text>dimethylallyl phosphate + FMNH2 = prenylated FMNH2 + phosphate</text>
        <dbReference type="Rhea" id="RHEA:37743"/>
        <dbReference type="ChEBI" id="CHEBI:43474"/>
        <dbReference type="ChEBI" id="CHEBI:57618"/>
        <dbReference type="ChEBI" id="CHEBI:87467"/>
        <dbReference type="ChEBI" id="CHEBI:88052"/>
        <dbReference type="EC" id="2.5.1.129"/>
    </reaction>
</comment>
<keyword evidence="4 5" id="KW-0808">Transferase</keyword>
<evidence type="ECO:0000256" key="5">
    <source>
        <dbReference type="HAMAP-Rule" id="MF_01984"/>
    </source>
</evidence>
<keyword evidence="2 5" id="KW-0285">Flavoprotein</keyword>
<proteinExistence type="inferred from homology"/>
<feature type="binding site" evidence="5">
    <location>
        <position position="154"/>
    </location>
    <ligand>
        <name>dimethylallyl phosphate</name>
        <dbReference type="ChEBI" id="CHEBI:88052"/>
    </ligand>
</feature>
<evidence type="ECO:0000259" key="6">
    <source>
        <dbReference type="Pfam" id="PF02441"/>
    </source>
</evidence>
<feature type="binding site" evidence="5">
    <location>
        <position position="40"/>
    </location>
    <ligand>
        <name>FMN</name>
        <dbReference type="ChEBI" id="CHEBI:58210"/>
    </ligand>
</feature>
<evidence type="ECO:0000256" key="3">
    <source>
        <dbReference type="ARBA" id="ARBA00022643"/>
    </source>
</evidence>
<dbReference type="HAMAP" id="MF_01984">
    <property type="entry name" value="ubiX_pad"/>
    <property type="match status" value="1"/>
</dbReference>
<feature type="binding site" evidence="5">
    <location>
        <position position="170"/>
    </location>
    <ligand>
        <name>dimethylallyl phosphate</name>
        <dbReference type="ChEBI" id="CHEBI:88052"/>
    </ligand>
</feature>
<evidence type="ECO:0000256" key="1">
    <source>
        <dbReference type="ARBA" id="ARBA00022602"/>
    </source>
</evidence>
<sequence length="189" mass="20788">MGRKILIAITGASGSIYPAQLIDKLLQLKDQWEEVSVVATDNAMEVWAVEMQAPFENKKGVKYFNKNDFSAPFASGSGQYDTMIIAPCSMGALGRIANGISNDLITRAADVILKERRKLICVARETPYNLIHIQNMEKITLAGGIICPATPSFYSVPKTIQELAQTVTDRILDLAGFDIKSFRWGVEGM</sequence>
<dbReference type="InterPro" id="IPR036551">
    <property type="entry name" value="Flavin_trans-like"/>
</dbReference>
<accession>A0ABS9SDX6</accession>
<dbReference type="Pfam" id="PF02441">
    <property type="entry name" value="Flavoprotein"/>
    <property type="match status" value="1"/>
</dbReference>
<evidence type="ECO:0000256" key="2">
    <source>
        <dbReference type="ARBA" id="ARBA00022630"/>
    </source>
</evidence>
<dbReference type="RefSeq" id="WP_240825651.1">
    <property type="nucleotide sequence ID" value="NZ_JAKWBL010000001.1"/>
</dbReference>
<comment type="caution">
    <text evidence="5">Lacks conserved residue(s) required for the propagation of feature annotation.</text>
</comment>
<keyword evidence="3 5" id="KW-0288">FMN</keyword>
<reference evidence="7 8" key="1">
    <citation type="submission" date="2022-02" db="EMBL/GenBank/DDBJ databases">
        <authorList>
            <person name="Min J."/>
        </authorList>
    </citation>
    <scope>NUCLEOTIDE SEQUENCE [LARGE SCALE GENOMIC DNA]</scope>
    <source>
        <strain evidence="7 8">GR10-1</strain>
    </source>
</reference>
<comment type="function">
    <text evidence="5">Flavin prenyltransferase that catalyzes the synthesis of the prenylated FMN cofactor (prenyl-FMN) for 4-hydroxy-3-polyprenylbenzoic acid decarboxylase UbiD. The prenyltransferase is metal-independent and links a dimethylallyl moiety from dimethylallyl monophosphate (DMAP) to the flavin N5 and C6 atoms of FMN.</text>
</comment>
<evidence type="ECO:0000313" key="7">
    <source>
        <dbReference type="EMBL" id="MCH5596548.1"/>
    </source>
</evidence>
<protein>
    <recommendedName>
        <fullName evidence="5">Flavin prenyltransferase UbiX</fullName>
        <ecNumber evidence="5">2.5.1.129</ecNumber>
    </recommendedName>
</protein>
<name>A0ABS9SDX6_9BACT</name>
<dbReference type="SUPFAM" id="SSF52507">
    <property type="entry name" value="Homo-oligomeric flavin-containing Cys decarboxylases, HFCD"/>
    <property type="match status" value="1"/>
</dbReference>
<comment type="caution">
    <text evidence="7">The sequence shown here is derived from an EMBL/GenBank/DDBJ whole genome shotgun (WGS) entry which is preliminary data.</text>
</comment>
<organism evidence="7 8">
    <name type="scientific">Niabella ginsengisoli</name>
    <dbReference type="NCBI Taxonomy" id="522298"/>
    <lineage>
        <taxon>Bacteria</taxon>
        <taxon>Pseudomonadati</taxon>
        <taxon>Bacteroidota</taxon>
        <taxon>Chitinophagia</taxon>
        <taxon>Chitinophagales</taxon>
        <taxon>Chitinophagaceae</taxon>
        <taxon>Niabella</taxon>
    </lineage>
</organism>
<dbReference type="InterPro" id="IPR003382">
    <property type="entry name" value="Flavoprotein"/>
</dbReference>
<dbReference type="EC" id="2.5.1.129" evidence="5"/>
<gene>
    <name evidence="5" type="primary">ubiX</name>
    <name evidence="7" type="ORF">MKP09_00695</name>
</gene>
<feature type="binding site" evidence="5">
    <location>
        <position position="124"/>
    </location>
    <ligand>
        <name>FMN</name>
        <dbReference type="ChEBI" id="CHEBI:58210"/>
    </ligand>
</feature>
<feature type="binding site" evidence="5">
    <location>
        <begin position="11"/>
        <end position="13"/>
    </location>
    <ligand>
        <name>FMN</name>
        <dbReference type="ChEBI" id="CHEBI:58210"/>
    </ligand>
</feature>
<dbReference type="Proteomes" id="UP001202248">
    <property type="component" value="Unassembled WGS sequence"/>
</dbReference>
<comment type="similarity">
    <text evidence="5">Belongs to the UbiX/PAD1 family.</text>
</comment>